<reference evidence="2 3" key="1">
    <citation type="submission" date="2017-12" db="EMBL/GenBank/DDBJ databases">
        <title>Phylogenetic diversity of female urinary microbiome.</title>
        <authorList>
            <person name="Thomas-White K."/>
            <person name="Wolfe A.J."/>
        </authorList>
    </citation>
    <scope>NUCLEOTIDE SEQUENCE [LARGE SCALE GENOMIC DNA]</scope>
    <source>
        <strain evidence="2 3">UMB1298</strain>
    </source>
</reference>
<evidence type="ECO:0000313" key="2">
    <source>
        <dbReference type="EMBL" id="PKZ42648.1"/>
    </source>
</evidence>
<feature type="region of interest" description="Disordered" evidence="1">
    <location>
        <begin position="1"/>
        <end position="20"/>
    </location>
</feature>
<name>A0A2I1PDC3_9MICO</name>
<evidence type="ECO:0000313" key="3">
    <source>
        <dbReference type="Proteomes" id="UP000234206"/>
    </source>
</evidence>
<dbReference type="AlphaFoldDB" id="A0A2I1PDC3"/>
<dbReference type="Proteomes" id="UP000234206">
    <property type="component" value="Unassembled WGS sequence"/>
</dbReference>
<keyword evidence="3" id="KW-1185">Reference proteome</keyword>
<protein>
    <recommendedName>
        <fullName evidence="4">YdhG-like domain-containing protein</fullName>
    </recommendedName>
</protein>
<comment type="caution">
    <text evidence="2">The sequence shown here is derived from an EMBL/GenBank/DDBJ whole genome shotgun (WGS) entry which is preliminary data.</text>
</comment>
<proteinExistence type="predicted"/>
<dbReference type="EMBL" id="PKIZ01000002">
    <property type="protein sequence ID" value="PKZ42648.1"/>
    <property type="molecule type" value="Genomic_DNA"/>
</dbReference>
<evidence type="ECO:0000256" key="1">
    <source>
        <dbReference type="SAM" id="MobiDB-lite"/>
    </source>
</evidence>
<accession>A0A2I1PDC3</accession>
<gene>
    <name evidence="2" type="ORF">CYJ76_01935</name>
</gene>
<sequence length="107" mass="11370">MGSTFSVPPRLFPRGAGRDSIDAVSHPVVFDEDDPLLERVRSLCLALPEATEKIAHGRPWFSTRTGFCVYGGHHRAPGGGVGDPAPHAVMVKVDPAERAALAADKQA</sequence>
<organism evidence="2 3">
    <name type="scientific">Kytococcus schroeteri</name>
    <dbReference type="NCBI Taxonomy" id="138300"/>
    <lineage>
        <taxon>Bacteria</taxon>
        <taxon>Bacillati</taxon>
        <taxon>Actinomycetota</taxon>
        <taxon>Actinomycetes</taxon>
        <taxon>Micrococcales</taxon>
        <taxon>Kytococcaceae</taxon>
        <taxon>Kytococcus</taxon>
    </lineage>
</organism>
<evidence type="ECO:0008006" key="4">
    <source>
        <dbReference type="Google" id="ProtNLM"/>
    </source>
</evidence>